<evidence type="ECO:0000256" key="1">
    <source>
        <dbReference type="SAM" id="MobiDB-lite"/>
    </source>
</evidence>
<dbReference type="EMBL" id="MVII01000029">
    <property type="protein sequence ID" value="ORB51978.1"/>
    <property type="molecule type" value="Genomic_DNA"/>
</dbReference>
<name>A0A1X0ITR6_9MYCO</name>
<reference evidence="2 3" key="1">
    <citation type="submission" date="2016-12" db="EMBL/GenBank/DDBJ databases">
        <title>The new phylogeny of genus Mycobacterium.</title>
        <authorList>
            <person name="Tortoli E."/>
            <person name="Trovato A."/>
            <person name="Cirillo D.M."/>
        </authorList>
    </citation>
    <scope>NUCLEOTIDE SEQUENCE [LARGE SCALE GENOMIC DNA]</scope>
    <source>
        <strain evidence="2 3">CCUG 66554</strain>
    </source>
</reference>
<proteinExistence type="predicted"/>
<feature type="region of interest" description="Disordered" evidence="1">
    <location>
        <begin position="57"/>
        <end position="81"/>
    </location>
</feature>
<feature type="non-terminal residue" evidence="2">
    <location>
        <position position="1"/>
    </location>
</feature>
<sequence length="160" mass="17338">QIILGKVRPFLRRLAEAHPQVLIIARINSRRGVSAGVLARSREAEFMEAALVTHPLSHGISQPPSRSRDTPKGLGAAHRGVHGSKIRDPIGVGFEFLCKILRLGDGPTSVPCTDHACAGLATQDQRPPLGTVPRTAAIRLRRVWRTRTRSPTAGEAPSRQ</sequence>
<dbReference type="AlphaFoldDB" id="A0A1X0ITR6"/>
<comment type="caution">
    <text evidence="2">The sequence shown here is derived from an EMBL/GenBank/DDBJ whole genome shotgun (WGS) entry which is preliminary data.</text>
</comment>
<gene>
    <name evidence="2" type="ORF">BST43_19650</name>
</gene>
<evidence type="ECO:0000313" key="2">
    <source>
        <dbReference type="EMBL" id="ORB51978.1"/>
    </source>
</evidence>
<evidence type="ECO:0000313" key="3">
    <source>
        <dbReference type="Proteomes" id="UP000192434"/>
    </source>
</evidence>
<organism evidence="2 3">
    <name type="scientific">Mycobacteroides saopaulense</name>
    <dbReference type="NCBI Taxonomy" id="1578165"/>
    <lineage>
        <taxon>Bacteria</taxon>
        <taxon>Bacillati</taxon>
        <taxon>Actinomycetota</taxon>
        <taxon>Actinomycetes</taxon>
        <taxon>Mycobacteriales</taxon>
        <taxon>Mycobacteriaceae</taxon>
        <taxon>Mycobacteroides</taxon>
    </lineage>
</organism>
<dbReference type="Proteomes" id="UP000192434">
    <property type="component" value="Unassembled WGS sequence"/>
</dbReference>
<protein>
    <submittedName>
        <fullName evidence="2">Uncharacterized protein</fullName>
    </submittedName>
</protein>
<accession>A0A1X0ITR6</accession>